<dbReference type="InterPro" id="IPR036366">
    <property type="entry name" value="PGBDSf"/>
</dbReference>
<dbReference type="AlphaFoldDB" id="A0A5D0RJJ5"/>
<dbReference type="Proteomes" id="UP000322080">
    <property type="component" value="Unassembled WGS sequence"/>
</dbReference>
<evidence type="ECO:0000259" key="2">
    <source>
        <dbReference type="Pfam" id="PF01471"/>
    </source>
</evidence>
<reference evidence="3 4" key="1">
    <citation type="submission" date="2019-08" db="EMBL/GenBank/DDBJ databases">
        <title>Identification of a novel species of the genus Boseongicola.</title>
        <authorList>
            <person name="Zhang X.-Q."/>
        </authorList>
    </citation>
    <scope>NUCLEOTIDE SEQUENCE [LARGE SCALE GENOMIC DNA]</scope>
    <source>
        <strain evidence="3 4">HY14</strain>
    </source>
</reference>
<feature type="region of interest" description="Disordered" evidence="1">
    <location>
        <begin position="1"/>
        <end position="32"/>
    </location>
</feature>
<protein>
    <submittedName>
        <fullName evidence="3">Peptidoglycan-binding protein</fullName>
    </submittedName>
</protein>
<dbReference type="Pfam" id="PF01471">
    <property type="entry name" value="PG_binding_1"/>
    <property type="match status" value="1"/>
</dbReference>
<sequence length="216" mass="23194">MPEATRRHPVPIAGLGPGRETGYGLAKRSTEPDEQMTRNAFLPRAHLALFAALVVAGCAAPDTATRADLGDEVIITDFTLGPPGARPGACYGKDVTPAVIEQVTERVLVAEPEIGPGGNIITPARYEERMSHRIVEGRDEVFFETPCPPRWTPEFIASVQRALSIRGLYDGPASGELNIATRRAIRAFQVANGLNSGILSTENARRLGLVEIELDG</sequence>
<feature type="domain" description="Peptidoglycan binding-like" evidence="2">
    <location>
        <begin position="156"/>
        <end position="202"/>
    </location>
</feature>
<name>A0A5D0RJJ5_9RHOB</name>
<comment type="caution">
    <text evidence="3">The sequence shown here is derived from an EMBL/GenBank/DDBJ whole genome shotgun (WGS) entry which is preliminary data.</text>
</comment>
<dbReference type="SUPFAM" id="SSF47090">
    <property type="entry name" value="PGBD-like"/>
    <property type="match status" value="1"/>
</dbReference>
<organism evidence="3 4">
    <name type="scientific">Maritimibacter fusiformis</name>
    <dbReference type="NCBI Taxonomy" id="2603819"/>
    <lineage>
        <taxon>Bacteria</taxon>
        <taxon>Pseudomonadati</taxon>
        <taxon>Pseudomonadota</taxon>
        <taxon>Alphaproteobacteria</taxon>
        <taxon>Rhodobacterales</taxon>
        <taxon>Roseobacteraceae</taxon>
        <taxon>Maritimibacter</taxon>
    </lineage>
</organism>
<evidence type="ECO:0000256" key="1">
    <source>
        <dbReference type="SAM" id="MobiDB-lite"/>
    </source>
</evidence>
<proteinExistence type="predicted"/>
<dbReference type="InterPro" id="IPR002477">
    <property type="entry name" value="Peptidoglycan-bd-like"/>
</dbReference>
<dbReference type="Gene3D" id="1.10.101.10">
    <property type="entry name" value="PGBD-like superfamily/PGBD"/>
    <property type="match status" value="1"/>
</dbReference>
<dbReference type="EMBL" id="VSIY01000009">
    <property type="protein sequence ID" value="TYB80995.1"/>
    <property type="molecule type" value="Genomic_DNA"/>
</dbReference>
<accession>A0A5D0RJJ5</accession>
<evidence type="ECO:0000313" key="3">
    <source>
        <dbReference type="EMBL" id="TYB80995.1"/>
    </source>
</evidence>
<keyword evidence="4" id="KW-1185">Reference proteome</keyword>
<gene>
    <name evidence="3" type="ORF">FVF75_11145</name>
</gene>
<dbReference type="InterPro" id="IPR036365">
    <property type="entry name" value="PGBD-like_sf"/>
</dbReference>
<evidence type="ECO:0000313" key="4">
    <source>
        <dbReference type="Proteomes" id="UP000322080"/>
    </source>
</evidence>